<reference evidence="2 4" key="1">
    <citation type="submission" date="2019-06" db="EMBL/GenBank/DDBJ databases">
        <title>Mycoplasma nasistruthionis sp. nov. str Ms03.</title>
        <authorList>
            <person name="Botes A."/>
        </authorList>
    </citation>
    <scope>NUCLEOTIDE SEQUENCE [LARGE SCALE GENOMIC DNA]</scope>
    <source>
        <strain evidence="2 4">Ms03</strain>
    </source>
</reference>
<dbReference type="RefSeq" id="WP_139592159.1">
    <property type="nucleotide sequence ID" value="NZ_CP040825.1"/>
</dbReference>
<dbReference type="GO" id="GO:0006695">
    <property type="term" value="P:cholesterol biosynthetic process"/>
    <property type="evidence" value="ECO:0007669"/>
    <property type="project" value="InterPro"/>
</dbReference>
<evidence type="ECO:0000313" key="3">
    <source>
        <dbReference type="Proteomes" id="UP000305457"/>
    </source>
</evidence>
<dbReference type="KEGG" id="mnh:FG904_01450"/>
<evidence type="ECO:0000313" key="1">
    <source>
        <dbReference type="EMBL" id="QCZ36676.1"/>
    </source>
</evidence>
<organism evidence="2 4">
    <name type="scientific">Mycoplasma nasistruthionis</name>
    <dbReference type="NCBI Taxonomy" id="353852"/>
    <lineage>
        <taxon>Bacteria</taxon>
        <taxon>Bacillati</taxon>
        <taxon>Mycoplasmatota</taxon>
        <taxon>Mollicutes</taxon>
        <taxon>Mycoplasmataceae</taxon>
        <taxon>Mycoplasma</taxon>
    </lineage>
</organism>
<name>A0A4Y6I6P1_9MOLU</name>
<dbReference type="GO" id="GO:0005737">
    <property type="term" value="C:cytoplasm"/>
    <property type="evidence" value="ECO:0007669"/>
    <property type="project" value="InterPro"/>
</dbReference>
<dbReference type="EMBL" id="CP040825">
    <property type="protein sequence ID" value="QCZ36676.1"/>
    <property type="molecule type" value="Genomic_DNA"/>
</dbReference>
<accession>A0A5B7XUY4</accession>
<keyword evidence="4" id="KW-1185">Reference proteome</keyword>
<evidence type="ECO:0000313" key="4">
    <source>
        <dbReference type="Proteomes" id="UP000315201"/>
    </source>
</evidence>
<dbReference type="InterPro" id="IPR027417">
    <property type="entry name" value="P-loop_NTPase"/>
</dbReference>
<evidence type="ECO:0000313" key="2">
    <source>
        <dbReference type="EMBL" id="QDF64970.1"/>
    </source>
</evidence>
<dbReference type="EMBL" id="CP041147">
    <property type="protein sequence ID" value="QDF64970.1"/>
    <property type="molecule type" value="Genomic_DNA"/>
</dbReference>
<evidence type="ECO:0008006" key="5">
    <source>
        <dbReference type="Google" id="ProtNLM"/>
    </source>
</evidence>
<dbReference type="InterPro" id="IPR005919">
    <property type="entry name" value="Pmev_kin_anim"/>
</dbReference>
<dbReference type="Gene3D" id="3.40.50.300">
    <property type="entry name" value="P-loop containing nucleotide triphosphate hydrolases"/>
    <property type="match status" value="1"/>
</dbReference>
<dbReference type="Proteomes" id="UP000305457">
    <property type="component" value="Chromosome"/>
</dbReference>
<dbReference type="OrthoDB" id="396914at2"/>
<sequence length="217" mass="25313">MDKVKKTRHQIILINGKRRSGKGLLSNELKKKLTKKFDDNIHILSFAQPIKLITEPILDEIRWDKKDKEVVRPLWIAMGEVGRRIDPNIWCEKVFKRIKDIASQASKEGKNSLFIIDDLRFPNELEYFKSNLASLQKSVSENDEAKVLSIRIEKFMDPTKFQQGVDDNSTEISFDKIVNICFDFIVPQDTLINREWMPIFENVSVTADMIIQNFINK</sequence>
<accession>A0A4Y6I6P1</accession>
<proteinExistence type="predicted"/>
<reference evidence="1 3" key="2">
    <citation type="submission" date="2019-06" db="EMBL/GenBank/DDBJ databases">
        <title>Mycoplasma sp. 2F1A isolated from ostrich.</title>
        <authorList>
            <person name="Spergser J."/>
        </authorList>
    </citation>
    <scope>NUCLEOTIDE SEQUENCE [LARGE SCALE GENOMIC DNA]</scope>
    <source>
        <strain evidence="1 3">2F1A</strain>
    </source>
</reference>
<dbReference type="Pfam" id="PF04275">
    <property type="entry name" value="P-mevalo_kinase"/>
    <property type="match status" value="1"/>
</dbReference>
<dbReference type="AlphaFoldDB" id="A0A4Y6I6P1"/>
<gene>
    <name evidence="1" type="ORF">FG904_01450</name>
    <name evidence="2" type="ORF">FIV53_01460</name>
</gene>
<protein>
    <recommendedName>
        <fullName evidence="5">Phosphomevalonate kinase</fullName>
    </recommendedName>
</protein>
<dbReference type="GO" id="GO:0004631">
    <property type="term" value="F:phosphomevalonate kinase activity"/>
    <property type="evidence" value="ECO:0007669"/>
    <property type="project" value="InterPro"/>
</dbReference>
<dbReference type="Proteomes" id="UP000315201">
    <property type="component" value="Chromosome"/>
</dbReference>